<proteinExistence type="predicted"/>
<keyword evidence="2" id="KW-1185">Reference proteome</keyword>
<gene>
    <name evidence="1" type="ORF">KSB_53730</name>
</gene>
<evidence type="ECO:0000313" key="2">
    <source>
        <dbReference type="Proteomes" id="UP000654345"/>
    </source>
</evidence>
<name>A0ABQ3UW43_9CHLR</name>
<accession>A0ABQ3UW43</accession>
<dbReference type="RefSeq" id="WP_201373349.1">
    <property type="nucleotide sequence ID" value="NZ_BNJG01000002.1"/>
</dbReference>
<sequence length="144" mass="16838">MKLLHELQTMSVSYQEICAGEDPWIALGNFMNDFFGNFTEQRLELVQDPIQLPADANPEQWHWAVFCAASVEYLCQQYALACPAWALNPAYTLDEPWYYAPGAHKENIRERLRLRTPSEFTRRNIYCGNRMFANKYELTAQHRA</sequence>
<comment type="caution">
    <text evidence="1">The sequence shown here is derived from an EMBL/GenBank/DDBJ whole genome shotgun (WGS) entry which is preliminary data.</text>
</comment>
<dbReference type="Proteomes" id="UP000654345">
    <property type="component" value="Unassembled WGS sequence"/>
</dbReference>
<protein>
    <submittedName>
        <fullName evidence="1">Uncharacterized protein</fullName>
    </submittedName>
</protein>
<reference evidence="1 2" key="1">
    <citation type="journal article" date="2021" name="Int. J. Syst. Evol. Microbiol.">
        <title>Reticulibacter mediterranei gen. nov., sp. nov., within the new family Reticulibacteraceae fam. nov., and Ktedonospora formicarum gen. nov., sp. nov., Ktedonobacter robiniae sp. nov., Dictyobacter formicarum sp. nov. and Dictyobacter arantiisoli sp. nov., belonging to the class Ktedonobacteria.</title>
        <authorList>
            <person name="Yabe S."/>
            <person name="Zheng Y."/>
            <person name="Wang C.M."/>
            <person name="Sakai Y."/>
            <person name="Abe K."/>
            <person name="Yokota A."/>
            <person name="Donadio S."/>
            <person name="Cavaletti L."/>
            <person name="Monciardini P."/>
        </authorList>
    </citation>
    <scope>NUCLEOTIDE SEQUENCE [LARGE SCALE GENOMIC DNA]</scope>
    <source>
        <strain evidence="1 2">SOSP1-30</strain>
    </source>
</reference>
<dbReference type="EMBL" id="BNJG01000002">
    <property type="protein sequence ID" value="GHO56898.1"/>
    <property type="molecule type" value="Genomic_DNA"/>
</dbReference>
<organism evidence="1 2">
    <name type="scientific">Ktedonobacter robiniae</name>
    <dbReference type="NCBI Taxonomy" id="2778365"/>
    <lineage>
        <taxon>Bacteria</taxon>
        <taxon>Bacillati</taxon>
        <taxon>Chloroflexota</taxon>
        <taxon>Ktedonobacteria</taxon>
        <taxon>Ktedonobacterales</taxon>
        <taxon>Ktedonobacteraceae</taxon>
        <taxon>Ktedonobacter</taxon>
    </lineage>
</organism>
<evidence type="ECO:0000313" key="1">
    <source>
        <dbReference type="EMBL" id="GHO56898.1"/>
    </source>
</evidence>